<evidence type="ECO:0000313" key="2">
    <source>
        <dbReference type="EMBL" id="ARP98902.1"/>
    </source>
</evidence>
<protein>
    <submittedName>
        <fullName evidence="2">Uncharacterized protein</fullName>
    </submittedName>
</protein>
<dbReference type="KEGG" id="psin:CAK95_07280"/>
<evidence type="ECO:0000313" key="3">
    <source>
        <dbReference type="Proteomes" id="UP000194137"/>
    </source>
</evidence>
<dbReference type="Proteomes" id="UP000194137">
    <property type="component" value="Chromosome"/>
</dbReference>
<dbReference type="STRING" id="1235591.CAK95_07280"/>
<organism evidence="2 3">
    <name type="scientific">Pseudorhodoplanes sinuspersici</name>
    <dbReference type="NCBI Taxonomy" id="1235591"/>
    <lineage>
        <taxon>Bacteria</taxon>
        <taxon>Pseudomonadati</taxon>
        <taxon>Pseudomonadota</taxon>
        <taxon>Alphaproteobacteria</taxon>
        <taxon>Hyphomicrobiales</taxon>
        <taxon>Pseudorhodoplanes</taxon>
    </lineage>
</organism>
<reference evidence="2 3" key="1">
    <citation type="submission" date="2017-05" db="EMBL/GenBank/DDBJ databases">
        <title>Full genome sequence of Pseudorhodoplanes sinuspersici.</title>
        <authorList>
            <person name="Dastgheib S.M.M."/>
            <person name="Shavandi M."/>
            <person name="Tirandaz H."/>
        </authorList>
    </citation>
    <scope>NUCLEOTIDE SEQUENCE [LARGE SCALE GENOMIC DNA]</scope>
    <source>
        <strain evidence="2 3">RIPI110</strain>
    </source>
</reference>
<feature type="region of interest" description="Disordered" evidence="1">
    <location>
        <begin position="103"/>
        <end position="129"/>
    </location>
</feature>
<dbReference type="RefSeq" id="WP_086087314.1">
    <property type="nucleotide sequence ID" value="NZ_CP021112.1"/>
</dbReference>
<name>A0A1W6ZNK8_9HYPH</name>
<dbReference type="Pfam" id="PF11162">
    <property type="entry name" value="DUF2946"/>
    <property type="match status" value="1"/>
</dbReference>
<sequence length="129" mass="12995">MKGLFTRGRVRAAVGLIAAYAIALQTLLAAFSPLPANASGADFGQLSVICFGSGSTTPSDDGGAPQHSAKYHCVLCGSLLAGAALTPDPVAIPLRRPAIASTYAPTPDETLRNTAPARAGPARAPPLTV</sequence>
<dbReference type="EMBL" id="CP021112">
    <property type="protein sequence ID" value="ARP98902.1"/>
    <property type="molecule type" value="Genomic_DNA"/>
</dbReference>
<dbReference type="InterPro" id="IPR021333">
    <property type="entry name" value="DUF2946"/>
</dbReference>
<gene>
    <name evidence="2" type="ORF">CAK95_07280</name>
</gene>
<keyword evidence="3" id="KW-1185">Reference proteome</keyword>
<proteinExistence type="predicted"/>
<evidence type="ECO:0000256" key="1">
    <source>
        <dbReference type="SAM" id="MobiDB-lite"/>
    </source>
</evidence>
<accession>A0A1W6ZNK8</accession>
<feature type="compositionally biased region" description="Low complexity" evidence="1">
    <location>
        <begin position="115"/>
        <end position="129"/>
    </location>
</feature>
<dbReference type="AlphaFoldDB" id="A0A1W6ZNK8"/>